<dbReference type="KEGG" id="txa:HQN79_03140"/>
<evidence type="ECO:0000313" key="2">
    <source>
        <dbReference type="Proteomes" id="UP000504724"/>
    </source>
</evidence>
<dbReference type="SUPFAM" id="SSF52540">
    <property type="entry name" value="P-loop containing nucleoside triphosphate hydrolases"/>
    <property type="match status" value="1"/>
</dbReference>
<dbReference type="RefSeq" id="WP_173284240.1">
    <property type="nucleotide sequence ID" value="NZ_CP054020.1"/>
</dbReference>
<gene>
    <name evidence="1" type="ORF">HQN79_03140</name>
</gene>
<dbReference type="InterPro" id="IPR027417">
    <property type="entry name" value="P-loop_NTPase"/>
</dbReference>
<reference evidence="1 2" key="1">
    <citation type="submission" date="2020-05" db="EMBL/GenBank/DDBJ databases">
        <title>Thiomicrorhabdus sediminis sp.nov. and Thiomicrorhabdus xiamenensis sp.nov., novel sulfur-oxidizing bacteria isolated from coastal sediment.</title>
        <authorList>
            <person name="Liu X."/>
        </authorList>
    </citation>
    <scope>NUCLEOTIDE SEQUENCE [LARGE SCALE GENOMIC DNA]</scope>
    <source>
        <strain evidence="1 2">G2</strain>
    </source>
</reference>
<evidence type="ECO:0000313" key="1">
    <source>
        <dbReference type="EMBL" id="QKI88637.1"/>
    </source>
</evidence>
<dbReference type="Gene3D" id="3.40.50.300">
    <property type="entry name" value="P-loop containing nucleotide triphosphate hydrolases"/>
    <property type="match status" value="1"/>
</dbReference>
<keyword evidence="2" id="KW-1185">Reference proteome</keyword>
<proteinExistence type="predicted"/>
<dbReference type="AlphaFoldDB" id="A0A7D4NQ91"/>
<dbReference type="Proteomes" id="UP000504724">
    <property type="component" value="Chromosome"/>
</dbReference>
<protein>
    <recommendedName>
        <fullName evidence="3">Sulfotransferase family protein</fullName>
    </recommendedName>
</protein>
<accession>A0A7D4NQ91</accession>
<evidence type="ECO:0008006" key="3">
    <source>
        <dbReference type="Google" id="ProtNLM"/>
    </source>
</evidence>
<organism evidence="1 2">
    <name type="scientific">Thiomicrorhabdus xiamenensis</name>
    <dbReference type="NCBI Taxonomy" id="2739063"/>
    <lineage>
        <taxon>Bacteria</taxon>
        <taxon>Pseudomonadati</taxon>
        <taxon>Pseudomonadota</taxon>
        <taxon>Gammaproteobacteria</taxon>
        <taxon>Thiotrichales</taxon>
        <taxon>Piscirickettsiaceae</taxon>
        <taxon>Thiomicrorhabdus</taxon>
    </lineage>
</organism>
<name>A0A7D4NQ91_9GAMM</name>
<dbReference type="EMBL" id="CP054020">
    <property type="protein sequence ID" value="QKI88637.1"/>
    <property type="molecule type" value="Genomic_DNA"/>
</dbReference>
<sequence>MINAINIGGWNVGNGAIVEWLDSIDQVARIQGEFNITRAPGGVLDLLAEQDPERKKQLIKALASQCDKGMLRGFKRKVRGLFFKRKRDLEYKNLYEFHRGLKTTLLEHQALLKSKASFDEFDLWRKWLASLAELYPSDQESKVLLFQNPFFYDETFDLHSKVWPELFNPYKLIFVHRDPLDQWSDIVTKKEHLMTRSTITGSRPFKGTEEMHPADRFLHIAKNNYLARLRMAKEYTRESLIVFSFEDFINSHDFVARELLNFLDVEQSPRKQSSFDLSVSRKNIGIGKNNAEALQLLEGKDYVLEELYDLRDKLINTEQSIVQKRFKNI</sequence>